<accession>A0A9J6AS27</accession>
<comment type="caution">
    <text evidence="4">The sequence shown here is derived from an EMBL/GenBank/DDBJ whole genome shotgun (WGS) entry which is preliminary data.</text>
</comment>
<gene>
    <name evidence="4" type="ORF">H5410_012560</name>
</gene>
<dbReference type="InterPro" id="IPR004146">
    <property type="entry name" value="DC1"/>
</dbReference>
<dbReference type="Pfam" id="PF03107">
    <property type="entry name" value="C1_2"/>
    <property type="match status" value="3"/>
</dbReference>
<feature type="compositionally biased region" description="Basic and acidic residues" evidence="2">
    <location>
        <begin position="179"/>
        <end position="193"/>
    </location>
</feature>
<evidence type="ECO:0000313" key="5">
    <source>
        <dbReference type="Proteomes" id="UP000824120"/>
    </source>
</evidence>
<evidence type="ECO:0000259" key="3">
    <source>
        <dbReference type="Pfam" id="PF03107"/>
    </source>
</evidence>
<name>A0A9J6AS27_SOLCO</name>
<keyword evidence="1" id="KW-0677">Repeat</keyword>
<feature type="domain" description="DC1" evidence="3">
    <location>
        <begin position="69"/>
        <end position="116"/>
    </location>
</feature>
<evidence type="ECO:0000256" key="1">
    <source>
        <dbReference type="ARBA" id="ARBA00022737"/>
    </source>
</evidence>
<feature type="domain" description="DC1" evidence="3">
    <location>
        <begin position="14"/>
        <end position="58"/>
    </location>
</feature>
<evidence type="ECO:0000256" key="2">
    <source>
        <dbReference type="SAM" id="MobiDB-lite"/>
    </source>
</evidence>
<sequence>MGREKRTCQGKQHFSHPHFLKLIVNPPETLTCNACEQPNITTTFYGCNTCQYFLHENCLNAPRFLDHSSHPSHHLTLLPTPTYSNRSYTCKACGSAGNGCSFSCACCEFDVHMHCAFLPQTVFLPQHHHHELELIFESPFYDDADAGSNVFVCDLCRDNPTRTSKLLGSKPRENPVVIRKTEEVPIKNEKEINQEEEAEEEEEAEAEAEDEEEEEEEAEAEAEDEEEAEEEEEEEAELNYLKSILIDKHQHELELCFGSPYEDKDTLFACDICNIIMDSDESLYYCADCDFGSHLHCASPDADVLPSSHQHPNPKYQIPNVNSSVEMINSVSDARERLIAAQIESQIARRGRQAILDSIDGPSPRRYYY</sequence>
<keyword evidence="5" id="KW-1185">Reference proteome</keyword>
<dbReference type="PANTHER" id="PTHR46288:SF79">
    <property type="entry name" value="DC1 DOMAIN-CONTAINING PROTEIN"/>
    <property type="match status" value="1"/>
</dbReference>
<organism evidence="4 5">
    <name type="scientific">Solanum commersonii</name>
    <name type="common">Commerson's wild potato</name>
    <name type="synonym">Commerson's nightshade</name>
    <dbReference type="NCBI Taxonomy" id="4109"/>
    <lineage>
        <taxon>Eukaryota</taxon>
        <taxon>Viridiplantae</taxon>
        <taxon>Streptophyta</taxon>
        <taxon>Embryophyta</taxon>
        <taxon>Tracheophyta</taxon>
        <taxon>Spermatophyta</taxon>
        <taxon>Magnoliopsida</taxon>
        <taxon>eudicotyledons</taxon>
        <taxon>Gunneridae</taxon>
        <taxon>Pentapetalae</taxon>
        <taxon>asterids</taxon>
        <taxon>lamiids</taxon>
        <taxon>Solanales</taxon>
        <taxon>Solanaceae</taxon>
        <taxon>Solanoideae</taxon>
        <taxon>Solaneae</taxon>
        <taxon>Solanum</taxon>
    </lineage>
</organism>
<feature type="compositionally biased region" description="Acidic residues" evidence="2">
    <location>
        <begin position="194"/>
        <end position="236"/>
    </location>
</feature>
<feature type="region of interest" description="Disordered" evidence="2">
    <location>
        <begin position="164"/>
        <end position="236"/>
    </location>
</feature>
<proteinExistence type="predicted"/>
<dbReference type="OrthoDB" id="1036688at2759"/>
<dbReference type="EMBL" id="JACXVP010000002">
    <property type="protein sequence ID" value="KAG5627342.1"/>
    <property type="molecule type" value="Genomic_DNA"/>
</dbReference>
<feature type="domain" description="DC1" evidence="3">
    <location>
        <begin position="248"/>
        <end position="298"/>
    </location>
</feature>
<dbReference type="SUPFAM" id="SSF57889">
    <property type="entry name" value="Cysteine-rich domain"/>
    <property type="match status" value="2"/>
</dbReference>
<dbReference type="AlphaFoldDB" id="A0A9J6AS27"/>
<reference evidence="4 5" key="1">
    <citation type="submission" date="2020-09" db="EMBL/GenBank/DDBJ databases">
        <title>De no assembly of potato wild relative species, Solanum commersonii.</title>
        <authorList>
            <person name="Cho K."/>
        </authorList>
    </citation>
    <scope>NUCLEOTIDE SEQUENCE [LARGE SCALE GENOMIC DNA]</scope>
    <source>
        <strain evidence="4">LZ3.2</strain>
        <tissue evidence="4">Leaf</tissue>
    </source>
</reference>
<protein>
    <recommendedName>
        <fullName evidence="3">DC1 domain-containing protein</fullName>
    </recommendedName>
</protein>
<dbReference type="InterPro" id="IPR046349">
    <property type="entry name" value="C1-like_sf"/>
</dbReference>
<dbReference type="Proteomes" id="UP000824120">
    <property type="component" value="Chromosome 2"/>
</dbReference>
<evidence type="ECO:0000313" key="4">
    <source>
        <dbReference type="EMBL" id="KAG5627342.1"/>
    </source>
</evidence>
<dbReference type="PANTHER" id="PTHR46288">
    <property type="entry name" value="PHORBOL-ESTER/DAG-TYPE DOMAIN-CONTAINING PROTEIN"/>
    <property type="match status" value="1"/>
</dbReference>